<evidence type="ECO:0000256" key="1">
    <source>
        <dbReference type="SAM" id="Phobius"/>
    </source>
</evidence>
<sequence length="209" mass="23948">MKAFVIMGRTLKAVYDELFLCVFLSVMWWLGTILILPAAPATMGLHHVANRVANYKRVDNSFFWEAARQHIGRGWILYLLNLVVPAALLFNCWFYLNTQGWLRMFGIFWFWLFVVSLMVGQYVFPLFWQQDEPSIKLAWRNAAILALRHPLYTFLLLLFQLVLIVASVALTLPLFLLLPALIAFSANIGLVGLLQEMGLAPQPPQVPPR</sequence>
<keyword evidence="1" id="KW-0472">Membrane</keyword>
<reference evidence="2 3" key="1">
    <citation type="submission" date="2019-06" db="EMBL/GenBank/DDBJ databases">
        <title>Genome sequence of Litorilinea aerophila BAA-2444.</title>
        <authorList>
            <person name="Maclea K.S."/>
            <person name="Maurais E.G."/>
            <person name="Iannazzi L.C."/>
        </authorList>
    </citation>
    <scope>NUCLEOTIDE SEQUENCE [LARGE SCALE GENOMIC DNA]</scope>
    <source>
        <strain evidence="2 3">ATCC BAA-2444</strain>
    </source>
</reference>
<name>A0A540VDW9_9CHLR</name>
<dbReference type="EMBL" id="VIGC01000018">
    <property type="protein sequence ID" value="TQE94961.1"/>
    <property type="molecule type" value="Genomic_DNA"/>
</dbReference>
<gene>
    <name evidence="2" type="ORF">FKZ61_14230</name>
</gene>
<keyword evidence="3" id="KW-1185">Reference proteome</keyword>
<evidence type="ECO:0000313" key="3">
    <source>
        <dbReference type="Proteomes" id="UP000317371"/>
    </source>
</evidence>
<feature type="transmembrane region" description="Helical" evidence="1">
    <location>
        <begin position="176"/>
        <end position="194"/>
    </location>
</feature>
<dbReference type="InParanoid" id="A0A540VDW9"/>
<dbReference type="AlphaFoldDB" id="A0A540VDW9"/>
<proteinExistence type="predicted"/>
<comment type="caution">
    <text evidence="2">The sequence shown here is derived from an EMBL/GenBank/DDBJ whole genome shotgun (WGS) entry which is preliminary data.</text>
</comment>
<dbReference type="Proteomes" id="UP000317371">
    <property type="component" value="Unassembled WGS sequence"/>
</dbReference>
<feature type="transmembrane region" description="Helical" evidence="1">
    <location>
        <begin position="17"/>
        <end position="36"/>
    </location>
</feature>
<feature type="transmembrane region" description="Helical" evidence="1">
    <location>
        <begin position="75"/>
        <end position="96"/>
    </location>
</feature>
<organism evidence="2 3">
    <name type="scientific">Litorilinea aerophila</name>
    <dbReference type="NCBI Taxonomy" id="1204385"/>
    <lineage>
        <taxon>Bacteria</taxon>
        <taxon>Bacillati</taxon>
        <taxon>Chloroflexota</taxon>
        <taxon>Caldilineae</taxon>
        <taxon>Caldilineales</taxon>
        <taxon>Caldilineaceae</taxon>
        <taxon>Litorilinea</taxon>
    </lineage>
</organism>
<accession>A0A540VDW9</accession>
<dbReference type="OrthoDB" id="9853248at2"/>
<feature type="transmembrane region" description="Helical" evidence="1">
    <location>
        <begin position="149"/>
        <end position="170"/>
    </location>
</feature>
<dbReference type="RefSeq" id="WP_141610813.1">
    <property type="nucleotide sequence ID" value="NZ_VIGC02000018.1"/>
</dbReference>
<evidence type="ECO:0008006" key="4">
    <source>
        <dbReference type="Google" id="ProtNLM"/>
    </source>
</evidence>
<keyword evidence="1" id="KW-0812">Transmembrane</keyword>
<evidence type="ECO:0000313" key="2">
    <source>
        <dbReference type="EMBL" id="TQE94961.1"/>
    </source>
</evidence>
<feature type="transmembrane region" description="Helical" evidence="1">
    <location>
        <begin position="108"/>
        <end position="128"/>
    </location>
</feature>
<keyword evidence="1" id="KW-1133">Transmembrane helix</keyword>
<protein>
    <recommendedName>
        <fullName evidence="4">DUF624 domain-containing protein</fullName>
    </recommendedName>
</protein>